<dbReference type="OMA" id="EWKMLYA"/>
<protein>
    <submittedName>
        <fullName evidence="8">GMFB protein</fullName>
    </submittedName>
</protein>
<keyword evidence="9" id="KW-1185">Reference proteome</keyword>
<dbReference type="Proteomes" id="UP000007799">
    <property type="component" value="Unassembled WGS sequence"/>
</dbReference>
<dbReference type="GeneID" id="16073212"/>
<dbReference type="InterPro" id="IPR011171">
    <property type="entry name" value="GMF"/>
</dbReference>
<keyword evidence="4" id="KW-0963">Cytoplasm</keyword>
<dbReference type="GO" id="GO:0071846">
    <property type="term" value="P:actin filament debranching"/>
    <property type="evidence" value="ECO:0007669"/>
    <property type="project" value="InterPro"/>
</dbReference>
<gene>
    <name evidence="8" type="ORF">PTSG_12558</name>
</gene>
<comment type="subcellular location">
    <subcellularLocation>
        <location evidence="2">Cytoplasm</location>
    </subcellularLocation>
    <subcellularLocation>
        <location evidence="1">Nucleus</location>
    </subcellularLocation>
</comment>
<evidence type="ECO:0000313" key="9">
    <source>
        <dbReference type="Proteomes" id="UP000007799"/>
    </source>
</evidence>
<feature type="domain" description="ADF-H" evidence="7">
    <location>
        <begin position="4"/>
        <end position="137"/>
    </location>
</feature>
<reference evidence="8" key="1">
    <citation type="submission" date="2009-08" db="EMBL/GenBank/DDBJ databases">
        <title>Annotation of Salpingoeca rosetta.</title>
        <authorList>
            <consortium name="The Broad Institute Genome Sequencing Platform"/>
            <person name="Russ C."/>
            <person name="Cuomo C."/>
            <person name="Burger G."/>
            <person name="Gray M.W."/>
            <person name="Holland P.W.H."/>
            <person name="King N."/>
            <person name="Lang F.B.F."/>
            <person name="Roger A.J."/>
            <person name="Ruiz-Trillo I."/>
            <person name="Young S.K."/>
            <person name="Zeng Q."/>
            <person name="Gargeya S."/>
            <person name="Alvarado L."/>
            <person name="Berlin A."/>
            <person name="Chapman S.B."/>
            <person name="Chen Z."/>
            <person name="Freedman E."/>
            <person name="Gellesch M."/>
            <person name="Goldberg J."/>
            <person name="Griggs A."/>
            <person name="Gujja S."/>
            <person name="Heilman E."/>
            <person name="Heiman D."/>
            <person name="Howarth C."/>
            <person name="Mehta T."/>
            <person name="Neiman D."/>
            <person name="Pearson M."/>
            <person name="Roberts A."/>
            <person name="Saif S."/>
            <person name="Shea T."/>
            <person name="Shenoy N."/>
            <person name="Sisk P."/>
            <person name="Stolte C."/>
            <person name="Sykes S."/>
            <person name="White J."/>
            <person name="Yandava C."/>
            <person name="Haas B."/>
            <person name="Nusbaum C."/>
            <person name="Birren B."/>
        </authorList>
    </citation>
    <scope>NUCLEOTIDE SEQUENCE [LARGE SCALE GENOMIC DNA]</scope>
    <source>
        <strain evidence="8">ATCC 50818</strain>
    </source>
</reference>
<dbReference type="InParanoid" id="F2UEE8"/>
<dbReference type="RefSeq" id="XP_004992642.1">
    <property type="nucleotide sequence ID" value="XM_004992585.1"/>
</dbReference>
<evidence type="ECO:0000256" key="1">
    <source>
        <dbReference type="ARBA" id="ARBA00004123"/>
    </source>
</evidence>
<dbReference type="FunFam" id="3.40.20.10:FF:000026">
    <property type="entry name" value="Glia maturation factor"/>
    <property type="match status" value="1"/>
</dbReference>
<dbReference type="GO" id="GO:0034316">
    <property type="term" value="P:negative regulation of Arp2/3 complex-mediated actin nucleation"/>
    <property type="evidence" value="ECO:0007669"/>
    <property type="project" value="TreeGrafter"/>
</dbReference>
<evidence type="ECO:0000256" key="2">
    <source>
        <dbReference type="ARBA" id="ARBA00004496"/>
    </source>
</evidence>
<evidence type="ECO:0000313" key="8">
    <source>
        <dbReference type="EMBL" id="EGD74998.1"/>
    </source>
</evidence>
<dbReference type="STRING" id="946362.F2UEE8"/>
<organism evidence="9">
    <name type="scientific">Salpingoeca rosetta (strain ATCC 50818 / BSB-021)</name>
    <dbReference type="NCBI Taxonomy" id="946362"/>
    <lineage>
        <taxon>Eukaryota</taxon>
        <taxon>Choanoflagellata</taxon>
        <taxon>Craspedida</taxon>
        <taxon>Salpingoecidae</taxon>
        <taxon>Salpingoeca</taxon>
    </lineage>
</organism>
<dbReference type="FunCoup" id="F2UEE8">
    <property type="interactions" value="513"/>
</dbReference>
<dbReference type="SMART" id="SM00102">
    <property type="entry name" value="ADF"/>
    <property type="match status" value="1"/>
</dbReference>
<dbReference type="Gene3D" id="3.40.20.10">
    <property type="entry name" value="Severin"/>
    <property type="match status" value="1"/>
</dbReference>
<dbReference type="EMBL" id="GL832970">
    <property type="protein sequence ID" value="EGD74998.1"/>
    <property type="molecule type" value="Genomic_DNA"/>
</dbReference>
<dbReference type="PANTHER" id="PTHR11249">
    <property type="entry name" value="GLIAL FACTOR NATURATION FACTOR"/>
    <property type="match status" value="1"/>
</dbReference>
<evidence type="ECO:0000256" key="3">
    <source>
        <dbReference type="ARBA" id="ARBA00010055"/>
    </source>
</evidence>
<dbReference type="GO" id="GO:0030864">
    <property type="term" value="C:cortical actin cytoskeleton"/>
    <property type="evidence" value="ECO:0007669"/>
    <property type="project" value="TreeGrafter"/>
</dbReference>
<proteinExistence type="inferred from homology"/>
<evidence type="ECO:0000256" key="5">
    <source>
        <dbReference type="ARBA" id="ARBA00023242"/>
    </source>
</evidence>
<dbReference type="GO" id="GO:0003779">
    <property type="term" value="F:actin binding"/>
    <property type="evidence" value="ECO:0007669"/>
    <property type="project" value="InterPro"/>
</dbReference>
<keyword evidence="5" id="KW-0539">Nucleus</keyword>
<evidence type="ECO:0000256" key="4">
    <source>
        <dbReference type="ARBA" id="ARBA00022490"/>
    </source>
</evidence>
<dbReference type="InterPro" id="IPR029006">
    <property type="entry name" value="ADF-H/Gelsolin-like_dom_sf"/>
</dbReference>
<dbReference type="PROSITE" id="PS51263">
    <property type="entry name" value="ADF_H"/>
    <property type="match status" value="1"/>
</dbReference>
<dbReference type="eggNOG" id="KOG1736">
    <property type="taxonomic scope" value="Eukaryota"/>
</dbReference>
<dbReference type="PIRSF" id="PIRSF001788">
    <property type="entry name" value="GMF-beta"/>
    <property type="match status" value="1"/>
</dbReference>
<dbReference type="PANTHER" id="PTHR11249:SF2">
    <property type="entry name" value="GLIA MATURATION FACTOR"/>
    <property type="match status" value="1"/>
</dbReference>
<dbReference type="InterPro" id="IPR002108">
    <property type="entry name" value="ADF-H"/>
</dbReference>
<dbReference type="KEGG" id="sre:PTSG_12558"/>
<dbReference type="CDD" id="cd11283">
    <property type="entry name" value="ADF_GMF-beta_like"/>
    <property type="match status" value="1"/>
</dbReference>
<name>F2UEE8_SALR5</name>
<dbReference type="GO" id="GO:0071933">
    <property type="term" value="F:Arp2/3 complex binding"/>
    <property type="evidence" value="ECO:0007669"/>
    <property type="project" value="InterPro"/>
</dbReference>
<dbReference type="GO" id="GO:0005634">
    <property type="term" value="C:nucleus"/>
    <property type="evidence" value="ECO:0007669"/>
    <property type="project" value="UniProtKB-SubCell"/>
</dbReference>
<dbReference type="AlphaFoldDB" id="F2UEE8"/>
<evidence type="ECO:0000259" key="7">
    <source>
        <dbReference type="PROSITE" id="PS51263"/>
    </source>
</evidence>
<evidence type="ECO:0000256" key="6">
    <source>
        <dbReference type="PIRNR" id="PIRNR001788"/>
    </source>
</evidence>
<sequence length="140" mass="16454">MDIQLCTIDDELKAVLKKFRFRKEKNNAAVIMKIDMKSRQVVVEDELEDVTIEDVAEELPEFSPRYIAYSYCHHHADGRFSVPLMFIYYCPGGVKPDQNMLYASTKTAVVNEINITKVFEVRSAEEMTEEWMKRRLNFFD</sequence>
<dbReference type="OrthoDB" id="3919494at2759"/>
<dbReference type="SUPFAM" id="SSF55753">
    <property type="entry name" value="Actin depolymerizing proteins"/>
    <property type="match status" value="1"/>
</dbReference>
<dbReference type="Pfam" id="PF00241">
    <property type="entry name" value="Cofilin_ADF"/>
    <property type="match status" value="1"/>
</dbReference>
<accession>F2UEE8</accession>
<comment type="similarity">
    <text evidence="3 6">Belongs to the actin-binding proteins ADF family. GMF subfamily.</text>
</comment>